<evidence type="ECO:0000313" key="4">
    <source>
        <dbReference type="Proteomes" id="UP000030655"/>
    </source>
</evidence>
<sequence length="297" mass="35208">MNIDNFENMLIRFNKKELIDYLMANKLIKREQFCMSCYEKMKLVEYQAIRDGFMFRCMNKACKDYKKRHSIKSGSFFENLNTDFLSIFKILTRWCCDQPQHSIRKNLNLHQKTIQKVILRLLDKIGPIDFSEDKLGGREAIVQVDETMLNYRCKSHRGRSSRNRTDAITIVEYKNNITRAFAKVISNKEAATLLPIIIEQVKPFSTIYTDEFRSYSALTSYGFFHGTVCHKYNFINKDTGVNTQGVESFNSQIKLEIKRRKGIKTELRQIFLDEFCWKFNNKMFRLEKILELIKIKN</sequence>
<dbReference type="OrthoDB" id="2192412at2759"/>
<dbReference type="EMBL" id="KK365133">
    <property type="protein sequence ID" value="KCZ82004.1"/>
    <property type="molecule type" value="Genomic_DNA"/>
</dbReference>
<dbReference type="VEuPathDB" id="MicrosporidiaDB:H312_00486"/>
<reference evidence="4" key="1">
    <citation type="submission" date="2013-02" db="EMBL/GenBank/DDBJ databases">
        <authorList>
            <consortium name="The Broad Institute Genome Sequencing Platform"/>
            <person name="Cuomo C."/>
            <person name="Becnel J."/>
            <person name="Sanscrainte N."/>
            <person name="Walker B."/>
            <person name="Young S.K."/>
            <person name="Zeng Q."/>
            <person name="Gargeya S."/>
            <person name="Fitzgerald M."/>
            <person name="Haas B."/>
            <person name="Abouelleil A."/>
            <person name="Alvarado L."/>
            <person name="Arachchi H.M."/>
            <person name="Berlin A.M."/>
            <person name="Chapman S.B."/>
            <person name="Dewar J."/>
            <person name="Goldberg J."/>
            <person name="Griggs A."/>
            <person name="Gujja S."/>
            <person name="Hansen M."/>
            <person name="Howarth C."/>
            <person name="Imamovic A."/>
            <person name="Larimer J."/>
            <person name="McCowan C."/>
            <person name="Murphy C."/>
            <person name="Neiman D."/>
            <person name="Pearson M."/>
            <person name="Priest M."/>
            <person name="Roberts A."/>
            <person name="Saif S."/>
            <person name="Shea T."/>
            <person name="Sisk P."/>
            <person name="Sykes S."/>
            <person name="Wortman J."/>
            <person name="Nusbaum C."/>
            <person name="Birren B."/>
        </authorList>
    </citation>
    <scope>NUCLEOTIDE SEQUENCE [LARGE SCALE GENOMIC DNA]</scope>
    <source>
        <strain evidence="4">PRA339</strain>
    </source>
</reference>
<keyword evidence="4" id="KW-1185">Reference proteome</keyword>
<dbReference type="Proteomes" id="UP000030655">
    <property type="component" value="Unassembled WGS sequence"/>
</dbReference>
<proteinExistence type="predicted"/>
<dbReference type="PANTHER" id="PTHR47163">
    <property type="entry name" value="DDE_TNP_IS1595 DOMAIN-CONTAINING PROTEIN"/>
    <property type="match status" value="1"/>
</dbReference>
<gene>
    <name evidence="3" type="ORF">H312_00486</name>
    <name evidence="2" type="ORF">H312_03653</name>
</gene>
<dbReference type="EMBL" id="KK365536">
    <property type="protein sequence ID" value="KCZ78964.1"/>
    <property type="molecule type" value="Genomic_DNA"/>
</dbReference>
<dbReference type="PANTHER" id="PTHR47163:SF2">
    <property type="entry name" value="SI:DKEY-17M8.2"/>
    <property type="match status" value="1"/>
</dbReference>
<dbReference type="Pfam" id="PF12762">
    <property type="entry name" value="DDE_Tnp_IS1595"/>
    <property type="match status" value="1"/>
</dbReference>
<dbReference type="SMART" id="SM01126">
    <property type="entry name" value="DDE_Tnp_IS1595"/>
    <property type="match status" value="1"/>
</dbReference>
<dbReference type="InterPro" id="IPR024445">
    <property type="entry name" value="Tnp_ISXO2-like"/>
</dbReference>
<protein>
    <recommendedName>
        <fullName evidence="1">ISXO2-like transposase domain-containing protein</fullName>
    </recommendedName>
</protein>
<accession>A0A059EW28</accession>
<dbReference type="AlphaFoldDB" id="A0A059EW28"/>
<feature type="domain" description="ISXO2-like transposase" evidence="1">
    <location>
        <begin position="134"/>
        <end position="280"/>
    </location>
</feature>
<evidence type="ECO:0000313" key="2">
    <source>
        <dbReference type="EMBL" id="KCZ78964.1"/>
    </source>
</evidence>
<dbReference type="VEuPathDB" id="MicrosporidiaDB:H312_03653"/>
<evidence type="ECO:0000313" key="3">
    <source>
        <dbReference type="EMBL" id="KCZ82004.1"/>
    </source>
</evidence>
<reference evidence="2 4" key="2">
    <citation type="submission" date="2014-03" db="EMBL/GenBank/DDBJ databases">
        <title>The Genome Sequence of Anncaliia algerae insect isolate PRA339.</title>
        <authorList>
            <consortium name="The Broad Institute Genome Sequencing Platform"/>
            <consortium name="The Broad Institute Genome Sequencing Center for Infectious Disease"/>
            <person name="Cuomo C."/>
            <person name="Becnel J."/>
            <person name="Sanscrainte N."/>
            <person name="Walker B."/>
            <person name="Young S.K."/>
            <person name="Zeng Q."/>
            <person name="Gargeya S."/>
            <person name="Fitzgerald M."/>
            <person name="Haas B."/>
            <person name="Abouelleil A."/>
            <person name="Alvarado L."/>
            <person name="Arachchi H.M."/>
            <person name="Berlin A.M."/>
            <person name="Chapman S.B."/>
            <person name="Dewar J."/>
            <person name="Goldberg J."/>
            <person name="Griggs A."/>
            <person name="Gujja S."/>
            <person name="Hansen M."/>
            <person name="Howarth C."/>
            <person name="Imamovic A."/>
            <person name="Larimer J."/>
            <person name="McCowan C."/>
            <person name="Murphy C."/>
            <person name="Neiman D."/>
            <person name="Pearson M."/>
            <person name="Priest M."/>
            <person name="Roberts A."/>
            <person name="Saif S."/>
            <person name="Shea T."/>
            <person name="Sisk P."/>
            <person name="Sykes S."/>
            <person name="Wortman J."/>
            <person name="Nusbaum C."/>
            <person name="Birren B."/>
        </authorList>
    </citation>
    <scope>NUCLEOTIDE SEQUENCE [LARGE SCALE GENOMIC DNA]</scope>
    <source>
        <strain evidence="2 4">PRA339</strain>
    </source>
</reference>
<dbReference type="NCBIfam" id="NF033547">
    <property type="entry name" value="transpos_IS1595"/>
    <property type="match status" value="1"/>
</dbReference>
<dbReference type="InterPro" id="IPR053164">
    <property type="entry name" value="IS1016-like_transposase"/>
</dbReference>
<evidence type="ECO:0000259" key="1">
    <source>
        <dbReference type="SMART" id="SM01126"/>
    </source>
</evidence>
<dbReference type="HOGENOM" id="CLU_044348_0_0_1"/>
<name>A0A059EW28_9MICR</name>
<organism evidence="2 4">
    <name type="scientific">Anncaliia algerae PRA339</name>
    <dbReference type="NCBI Taxonomy" id="1288291"/>
    <lineage>
        <taxon>Eukaryota</taxon>
        <taxon>Fungi</taxon>
        <taxon>Fungi incertae sedis</taxon>
        <taxon>Microsporidia</taxon>
        <taxon>Tubulinosematoidea</taxon>
        <taxon>Tubulinosematidae</taxon>
        <taxon>Anncaliia</taxon>
    </lineage>
</organism>